<dbReference type="GO" id="GO:0006633">
    <property type="term" value="P:fatty acid biosynthetic process"/>
    <property type="evidence" value="ECO:0007669"/>
    <property type="project" value="UniProtKB-UniRule"/>
</dbReference>
<keyword evidence="6 8" id="KW-0443">Lipid metabolism</keyword>
<keyword evidence="7 8" id="KW-0275">Fatty acid biosynthesis</keyword>
<feature type="binding site" evidence="8">
    <location>
        <position position="57"/>
    </location>
    <ligand>
        <name>Mg(2+)</name>
        <dbReference type="ChEBI" id="CHEBI:18420"/>
    </ligand>
</feature>
<dbReference type="Gene3D" id="3.90.470.20">
    <property type="entry name" value="4'-phosphopantetheinyl transferase domain"/>
    <property type="match status" value="1"/>
</dbReference>
<comment type="function">
    <text evidence="8">Transfers the 4'-phosphopantetheine moiety from coenzyme A to a Ser of acyl-carrier-protein.</text>
</comment>
<keyword evidence="4 8" id="KW-0276">Fatty acid metabolism</keyword>
<reference evidence="10" key="1">
    <citation type="journal article" date="2020" name="mSystems">
        <title>Genome- and Community-Level Interaction Insights into Carbon Utilization and Element Cycling Functions of Hydrothermarchaeota in Hydrothermal Sediment.</title>
        <authorList>
            <person name="Zhou Z."/>
            <person name="Liu Y."/>
            <person name="Xu W."/>
            <person name="Pan J."/>
            <person name="Luo Z.H."/>
            <person name="Li M."/>
        </authorList>
    </citation>
    <scope>NUCLEOTIDE SEQUENCE [LARGE SCALE GENOMIC DNA]</scope>
    <source>
        <strain evidence="10">SpSt-508</strain>
    </source>
</reference>
<comment type="subcellular location">
    <subcellularLocation>
        <location evidence="8">Cytoplasm</location>
    </subcellularLocation>
</comment>
<dbReference type="GO" id="GO:0000287">
    <property type="term" value="F:magnesium ion binding"/>
    <property type="evidence" value="ECO:0007669"/>
    <property type="project" value="UniProtKB-UniRule"/>
</dbReference>
<dbReference type="NCBIfam" id="TIGR00516">
    <property type="entry name" value="acpS"/>
    <property type="match status" value="1"/>
</dbReference>
<sequence>MIVSVGTDIVEVLRIGWMIERHGDQFLTTVFTPDEIRYCQCRREYTQHYAGRWAAKEAVMKALGTGFVRGIGWKDIEVAVWPSGKPYIRLHGGVRDHAEQLGIRDILISISHCRTHATATAIGCSQVVTSPGGRGAVR</sequence>
<dbReference type="InterPro" id="IPR037143">
    <property type="entry name" value="4-PPantetheinyl_Trfase_dom_sf"/>
</dbReference>
<protein>
    <recommendedName>
        <fullName evidence="8">Holo-[acyl-carrier-protein] synthase</fullName>
        <shortName evidence="8">Holo-ACP synthase</shortName>
        <ecNumber evidence="8">2.7.8.7</ecNumber>
    </recommendedName>
    <alternativeName>
        <fullName evidence="8">4'-phosphopantetheinyl transferase AcpS</fullName>
    </alternativeName>
</protein>
<keyword evidence="5 8" id="KW-0460">Magnesium</keyword>
<evidence type="ECO:0000256" key="7">
    <source>
        <dbReference type="ARBA" id="ARBA00023160"/>
    </source>
</evidence>
<dbReference type="EC" id="2.7.8.7" evidence="8"/>
<feature type="binding site" evidence="8">
    <location>
        <position position="8"/>
    </location>
    <ligand>
        <name>Mg(2+)</name>
        <dbReference type="ChEBI" id="CHEBI:18420"/>
    </ligand>
</feature>
<evidence type="ECO:0000256" key="3">
    <source>
        <dbReference type="ARBA" id="ARBA00022723"/>
    </source>
</evidence>
<evidence type="ECO:0000256" key="6">
    <source>
        <dbReference type="ARBA" id="ARBA00023098"/>
    </source>
</evidence>
<keyword evidence="8" id="KW-0963">Cytoplasm</keyword>
<evidence type="ECO:0000256" key="2">
    <source>
        <dbReference type="ARBA" id="ARBA00022679"/>
    </source>
</evidence>
<dbReference type="InterPro" id="IPR002582">
    <property type="entry name" value="ACPS"/>
</dbReference>
<dbReference type="EMBL" id="DSVQ01000009">
    <property type="protein sequence ID" value="HGT38504.1"/>
    <property type="molecule type" value="Genomic_DNA"/>
</dbReference>
<evidence type="ECO:0000256" key="1">
    <source>
        <dbReference type="ARBA" id="ARBA00022516"/>
    </source>
</evidence>
<keyword evidence="1 8" id="KW-0444">Lipid biosynthesis</keyword>
<organism evidence="10">
    <name type="scientific">Schlesneria paludicola</name>
    <dbReference type="NCBI Taxonomy" id="360056"/>
    <lineage>
        <taxon>Bacteria</taxon>
        <taxon>Pseudomonadati</taxon>
        <taxon>Planctomycetota</taxon>
        <taxon>Planctomycetia</taxon>
        <taxon>Planctomycetales</taxon>
        <taxon>Planctomycetaceae</taxon>
        <taxon>Schlesneria</taxon>
    </lineage>
</organism>
<dbReference type="HAMAP" id="MF_00101">
    <property type="entry name" value="AcpS"/>
    <property type="match status" value="1"/>
</dbReference>
<keyword evidence="3 8" id="KW-0479">Metal-binding</keyword>
<comment type="caution">
    <text evidence="10">The sequence shown here is derived from an EMBL/GenBank/DDBJ whole genome shotgun (WGS) entry which is preliminary data.</text>
</comment>
<comment type="cofactor">
    <cofactor evidence="8">
        <name>Mg(2+)</name>
        <dbReference type="ChEBI" id="CHEBI:18420"/>
    </cofactor>
</comment>
<dbReference type="InterPro" id="IPR008278">
    <property type="entry name" value="4-PPantetheinyl_Trfase_dom"/>
</dbReference>
<proteinExistence type="inferred from homology"/>
<evidence type="ECO:0000313" key="10">
    <source>
        <dbReference type="EMBL" id="HGT38504.1"/>
    </source>
</evidence>
<dbReference type="GO" id="GO:0005737">
    <property type="term" value="C:cytoplasm"/>
    <property type="evidence" value="ECO:0007669"/>
    <property type="project" value="UniProtKB-SubCell"/>
</dbReference>
<gene>
    <name evidence="8 10" type="primary">acpS</name>
    <name evidence="10" type="ORF">ENS64_04475</name>
</gene>
<dbReference type="AlphaFoldDB" id="A0A7C4QMT7"/>
<keyword evidence="2 8" id="KW-0808">Transferase</keyword>
<comment type="similarity">
    <text evidence="8">Belongs to the P-Pant transferase superfamily. AcpS family.</text>
</comment>
<dbReference type="GO" id="GO:0008897">
    <property type="term" value="F:holo-[acyl-carrier-protein] synthase activity"/>
    <property type="evidence" value="ECO:0007669"/>
    <property type="project" value="UniProtKB-UniRule"/>
</dbReference>
<evidence type="ECO:0000256" key="4">
    <source>
        <dbReference type="ARBA" id="ARBA00022832"/>
    </source>
</evidence>
<comment type="catalytic activity">
    <reaction evidence="8">
        <text>apo-[ACP] + CoA = holo-[ACP] + adenosine 3',5'-bisphosphate + H(+)</text>
        <dbReference type="Rhea" id="RHEA:12068"/>
        <dbReference type="Rhea" id="RHEA-COMP:9685"/>
        <dbReference type="Rhea" id="RHEA-COMP:9690"/>
        <dbReference type="ChEBI" id="CHEBI:15378"/>
        <dbReference type="ChEBI" id="CHEBI:29999"/>
        <dbReference type="ChEBI" id="CHEBI:57287"/>
        <dbReference type="ChEBI" id="CHEBI:58343"/>
        <dbReference type="ChEBI" id="CHEBI:64479"/>
        <dbReference type="EC" id="2.7.8.7"/>
    </reaction>
</comment>
<dbReference type="InterPro" id="IPR004568">
    <property type="entry name" value="Ppantetheine-prot_Trfase_dom"/>
</dbReference>
<feature type="domain" description="4'-phosphopantetheinyl transferase" evidence="9">
    <location>
        <begin position="4"/>
        <end position="102"/>
    </location>
</feature>
<dbReference type="Pfam" id="PF01648">
    <property type="entry name" value="ACPS"/>
    <property type="match status" value="1"/>
</dbReference>
<evidence type="ECO:0000256" key="5">
    <source>
        <dbReference type="ARBA" id="ARBA00022842"/>
    </source>
</evidence>
<dbReference type="NCBIfam" id="TIGR00556">
    <property type="entry name" value="pantethn_trn"/>
    <property type="match status" value="1"/>
</dbReference>
<evidence type="ECO:0000256" key="8">
    <source>
        <dbReference type="HAMAP-Rule" id="MF_00101"/>
    </source>
</evidence>
<dbReference type="SUPFAM" id="SSF56214">
    <property type="entry name" value="4'-phosphopantetheinyl transferase"/>
    <property type="match status" value="1"/>
</dbReference>
<accession>A0A7C4QMT7</accession>
<evidence type="ECO:0000259" key="9">
    <source>
        <dbReference type="Pfam" id="PF01648"/>
    </source>
</evidence>
<name>A0A7C4QMT7_9PLAN</name>